<dbReference type="Proteomes" id="UP001207582">
    <property type="component" value="Unassembled WGS sequence"/>
</dbReference>
<proteinExistence type="predicted"/>
<dbReference type="PANTHER" id="PTHR43883">
    <property type="entry name" value="SLR0207 PROTEIN"/>
    <property type="match status" value="1"/>
</dbReference>
<evidence type="ECO:0000259" key="1">
    <source>
        <dbReference type="Pfam" id="PF09414"/>
    </source>
</evidence>
<dbReference type="Gene3D" id="3.30.470.30">
    <property type="entry name" value="DNA ligase/mRNA capping enzyme"/>
    <property type="match status" value="1"/>
</dbReference>
<reference evidence="2 3" key="1">
    <citation type="submission" date="2022-10" db="EMBL/GenBank/DDBJ databases">
        <title>Defluviimonas sp. CAU 1641 isolated from mud.</title>
        <authorList>
            <person name="Kim W."/>
        </authorList>
    </citation>
    <scope>NUCLEOTIDE SEQUENCE [LARGE SCALE GENOMIC DNA]</scope>
    <source>
        <strain evidence="2 3">CAU 1641</strain>
    </source>
</reference>
<dbReference type="EMBL" id="JAPDOG010000014">
    <property type="protein sequence ID" value="MCW3783001.1"/>
    <property type="molecule type" value="Genomic_DNA"/>
</dbReference>
<evidence type="ECO:0000313" key="2">
    <source>
        <dbReference type="EMBL" id="MCW3783001.1"/>
    </source>
</evidence>
<dbReference type="RefSeq" id="WP_264772635.1">
    <property type="nucleotide sequence ID" value="NZ_JAPDOG010000014.1"/>
</dbReference>
<sequence length="278" mass="31290">MDEAILKYPRTPHLEGSKLQPGDDAGDQVTLDELRGRHPGCRFISEEKLDGANTGISFGAGLEMRLQSRGHYLAGGAREGQFNLLKEWAVFHEAEIMERLEDRYTMYGEWCFARHTQFYDALPHYFHEFDIWDRQEGVFLSTDRRHALLEGSPVVSVPVVGEDWPKDRKALRDMVGPSLYRTPGWRDALREAAAQAGVDPERAIAESGAMRPDADLAEGLYIKVENEGRVVGRYKWVRPGFLQTILESGTHWAARPIVRNRLADGVDLFAAPSAMPAP</sequence>
<gene>
    <name evidence="2" type="ORF">OM960_15740</name>
</gene>
<dbReference type="GO" id="GO:0016874">
    <property type="term" value="F:ligase activity"/>
    <property type="evidence" value="ECO:0007669"/>
    <property type="project" value="UniProtKB-KW"/>
</dbReference>
<organism evidence="2 3">
    <name type="scientific">Defluviimonas salinarum</name>
    <dbReference type="NCBI Taxonomy" id="2992147"/>
    <lineage>
        <taxon>Bacteria</taxon>
        <taxon>Pseudomonadati</taxon>
        <taxon>Pseudomonadota</taxon>
        <taxon>Alphaproteobacteria</taxon>
        <taxon>Rhodobacterales</taxon>
        <taxon>Paracoccaceae</taxon>
        <taxon>Albidovulum</taxon>
    </lineage>
</organism>
<dbReference type="InterPro" id="IPR021122">
    <property type="entry name" value="RNA_ligase_dom_REL/Rnl2"/>
</dbReference>
<dbReference type="InterPro" id="IPR052732">
    <property type="entry name" value="Cell-binding_unc_protein"/>
</dbReference>
<accession>A0ABT3J5N3</accession>
<protein>
    <submittedName>
        <fullName evidence="2">RNA ligase family protein</fullName>
    </submittedName>
</protein>
<name>A0ABT3J5N3_9RHOB</name>
<dbReference type="SUPFAM" id="SSF56091">
    <property type="entry name" value="DNA ligase/mRNA capping enzyme, catalytic domain"/>
    <property type="match status" value="1"/>
</dbReference>
<comment type="caution">
    <text evidence="2">The sequence shown here is derived from an EMBL/GenBank/DDBJ whole genome shotgun (WGS) entry which is preliminary data.</text>
</comment>
<feature type="domain" description="RNA ligase" evidence="1">
    <location>
        <begin position="43"/>
        <end position="237"/>
    </location>
</feature>
<dbReference type="PANTHER" id="PTHR43883:SF1">
    <property type="entry name" value="GLUCONOKINASE"/>
    <property type="match status" value="1"/>
</dbReference>
<dbReference type="Pfam" id="PF09414">
    <property type="entry name" value="RNA_ligase"/>
    <property type="match status" value="1"/>
</dbReference>
<evidence type="ECO:0000313" key="3">
    <source>
        <dbReference type="Proteomes" id="UP001207582"/>
    </source>
</evidence>
<keyword evidence="3" id="KW-1185">Reference proteome</keyword>
<keyword evidence="2" id="KW-0436">Ligase</keyword>